<dbReference type="Proteomes" id="UP000640583">
    <property type="component" value="Unassembled WGS sequence"/>
</dbReference>
<feature type="transmembrane region" description="Helical" evidence="10">
    <location>
        <begin position="23"/>
        <end position="47"/>
    </location>
</feature>
<protein>
    <recommendedName>
        <fullName evidence="10">Flagellar protein FliL</fullName>
    </recommendedName>
</protein>
<keyword evidence="9 10" id="KW-0472">Membrane</keyword>
<evidence type="ECO:0000256" key="10">
    <source>
        <dbReference type="RuleBase" id="RU364125"/>
    </source>
</evidence>
<accession>A0A8J7LQH2</accession>
<evidence type="ECO:0000313" key="11">
    <source>
        <dbReference type="EMBL" id="MBI1494342.1"/>
    </source>
</evidence>
<sequence>MADDETSDGTEEDGPAKKSKLPLIIGAVLACAGAGGGFFAASSGLILGSDAAPEMAEEEPILVEPLNGIAFIELDPLVINLRQSSRTAHLRFVAHLEVNQQAEADVTLLLPRILDVLNNYLRAVDLEELEQPGSLIRLRSQMLRRIQIVAGEERVRDLLISEFVVN</sequence>
<keyword evidence="11" id="KW-0969">Cilium</keyword>
<dbReference type="InterPro" id="IPR005503">
    <property type="entry name" value="FliL"/>
</dbReference>
<keyword evidence="11" id="KW-0966">Cell projection</keyword>
<evidence type="ECO:0000256" key="2">
    <source>
        <dbReference type="ARBA" id="ARBA00004162"/>
    </source>
</evidence>
<dbReference type="EMBL" id="JADCKQ010000008">
    <property type="protein sequence ID" value="MBI1494342.1"/>
    <property type="molecule type" value="Genomic_DNA"/>
</dbReference>
<keyword evidence="4" id="KW-1003">Cell membrane</keyword>
<evidence type="ECO:0000256" key="1">
    <source>
        <dbReference type="ARBA" id="ARBA00002254"/>
    </source>
</evidence>
<dbReference type="AlphaFoldDB" id="A0A8J7LQH2"/>
<evidence type="ECO:0000256" key="6">
    <source>
        <dbReference type="ARBA" id="ARBA00022692"/>
    </source>
</evidence>
<dbReference type="GO" id="GO:0009425">
    <property type="term" value="C:bacterial-type flagellum basal body"/>
    <property type="evidence" value="ECO:0007669"/>
    <property type="project" value="InterPro"/>
</dbReference>
<evidence type="ECO:0000256" key="3">
    <source>
        <dbReference type="ARBA" id="ARBA00008281"/>
    </source>
</evidence>
<proteinExistence type="inferred from homology"/>
<evidence type="ECO:0000256" key="8">
    <source>
        <dbReference type="ARBA" id="ARBA00022989"/>
    </source>
</evidence>
<dbReference type="PANTHER" id="PTHR35091">
    <property type="entry name" value="FLAGELLAR PROTEIN FLIL"/>
    <property type="match status" value="1"/>
</dbReference>
<comment type="subcellular location">
    <subcellularLocation>
        <location evidence="10">Cell inner membrane</location>
    </subcellularLocation>
    <subcellularLocation>
        <location evidence="2">Cell membrane</location>
        <topology evidence="2">Single-pass membrane protein</topology>
    </subcellularLocation>
</comment>
<keyword evidence="6 10" id="KW-0812">Transmembrane</keyword>
<organism evidence="11 12">
    <name type="scientific">Halocynthiibacter styelae</name>
    <dbReference type="NCBI Taxonomy" id="2761955"/>
    <lineage>
        <taxon>Bacteria</taxon>
        <taxon>Pseudomonadati</taxon>
        <taxon>Pseudomonadota</taxon>
        <taxon>Alphaproteobacteria</taxon>
        <taxon>Rhodobacterales</taxon>
        <taxon>Paracoccaceae</taxon>
        <taxon>Halocynthiibacter</taxon>
    </lineage>
</organism>
<evidence type="ECO:0000256" key="7">
    <source>
        <dbReference type="ARBA" id="ARBA00022779"/>
    </source>
</evidence>
<keyword evidence="7 10" id="KW-0283">Flagellar rotation</keyword>
<keyword evidence="12" id="KW-1185">Reference proteome</keyword>
<evidence type="ECO:0000256" key="5">
    <source>
        <dbReference type="ARBA" id="ARBA00022500"/>
    </source>
</evidence>
<dbReference type="PANTHER" id="PTHR35091:SF2">
    <property type="entry name" value="FLAGELLAR PROTEIN FLIL"/>
    <property type="match status" value="1"/>
</dbReference>
<evidence type="ECO:0000256" key="4">
    <source>
        <dbReference type="ARBA" id="ARBA00022475"/>
    </source>
</evidence>
<keyword evidence="10" id="KW-0997">Cell inner membrane</keyword>
<dbReference type="Pfam" id="PF03748">
    <property type="entry name" value="FliL"/>
    <property type="match status" value="1"/>
</dbReference>
<comment type="similarity">
    <text evidence="3 10">Belongs to the FliL family.</text>
</comment>
<keyword evidence="8 10" id="KW-1133">Transmembrane helix</keyword>
<dbReference type="GO" id="GO:0071978">
    <property type="term" value="P:bacterial-type flagellum-dependent swarming motility"/>
    <property type="evidence" value="ECO:0007669"/>
    <property type="project" value="TreeGrafter"/>
</dbReference>
<comment type="caution">
    <text evidence="11">The sequence shown here is derived from an EMBL/GenBank/DDBJ whole genome shotgun (WGS) entry which is preliminary data.</text>
</comment>
<evidence type="ECO:0000313" key="12">
    <source>
        <dbReference type="Proteomes" id="UP000640583"/>
    </source>
</evidence>
<keyword evidence="5 10" id="KW-0145">Chemotaxis</keyword>
<gene>
    <name evidence="11" type="ORF">H1D41_11895</name>
</gene>
<comment type="function">
    <text evidence="1 10">Controls the rotational direction of flagella during chemotaxis.</text>
</comment>
<reference evidence="11" key="1">
    <citation type="submission" date="2020-10" db="EMBL/GenBank/DDBJ databases">
        <title>Paenihalocynthiibacter styelae gen. nov., sp. nov., isolated from stalked sea squirt Styela clava.</title>
        <authorList>
            <person name="Kim Y.-O."/>
            <person name="Yoon J.-H."/>
        </authorList>
    </citation>
    <scope>NUCLEOTIDE SEQUENCE</scope>
    <source>
        <strain evidence="11">MYP1-1</strain>
    </source>
</reference>
<name>A0A8J7LQH2_9RHOB</name>
<dbReference type="RefSeq" id="WP_228849111.1">
    <property type="nucleotide sequence ID" value="NZ_JADCKQ010000008.1"/>
</dbReference>
<dbReference type="GO" id="GO:0006935">
    <property type="term" value="P:chemotaxis"/>
    <property type="evidence" value="ECO:0007669"/>
    <property type="project" value="UniProtKB-KW"/>
</dbReference>
<keyword evidence="11" id="KW-0282">Flagellum</keyword>
<dbReference type="GO" id="GO:0005886">
    <property type="term" value="C:plasma membrane"/>
    <property type="evidence" value="ECO:0007669"/>
    <property type="project" value="UniProtKB-SubCell"/>
</dbReference>
<evidence type="ECO:0000256" key="9">
    <source>
        <dbReference type="ARBA" id="ARBA00023136"/>
    </source>
</evidence>